<feature type="region of interest" description="Disordered" evidence="1">
    <location>
        <begin position="1"/>
        <end position="53"/>
    </location>
</feature>
<accession>A0AAE8N8L6</accession>
<evidence type="ECO:0000313" key="2">
    <source>
        <dbReference type="EMBL" id="SPO07609.1"/>
    </source>
</evidence>
<reference evidence="2" key="1">
    <citation type="submission" date="2018-03" db="EMBL/GenBank/DDBJ databases">
        <authorList>
            <person name="Guldener U."/>
        </authorList>
    </citation>
    <scope>NUCLEOTIDE SEQUENCE</scope>
</reference>
<comment type="caution">
    <text evidence="2">The sequence shown here is derived from an EMBL/GenBank/DDBJ whole genome shotgun (WGS) entry which is preliminary data.</text>
</comment>
<dbReference type="EMBL" id="ONZQ02000022">
    <property type="protein sequence ID" value="SPO07609.1"/>
    <property type="molecule type" value="Genomic_DNA"/>
</dbReference>
<gene>
    <name evidence="2" type="ORF">DNG_10304</name>
</gene>
<sequence>MNNEWLEGLIDGSNPAGAHVAPLADKRKGALVPNENRPDLDRAEKGWEEGLGT</sequence>
<evidence type="ECO:0000313" key="3">
    <source>
        <dbReference type="Proteomes" id="UP001187682"/>
    </source>
</evidence>
<protein>
    <submittedName>
        <fullName evidence="2">Uncharacterized protein</fullName>
    </submittedName>
</protein>
<proteinExistence type="predicted"/>
<feature type="compositionally biased region" description="Basic and acidic residues" evidence="1">
    <location>
        <begin position="36"/>
        <end position="53"/>
    </location>
</feature>
<dbReference type="Proteomes" id="UP001187682">
    <property type="component" value="Unassembled WGS sequence"/>
</dbReference>
<evidence type="ECO:0000256" key="1">
    <source>
        <dbReference type="SAM" id="MobiDB-lite"/>
    </source>
</evidence>
<dbReference type="AlphaFoldDB" id="A0AAE8N8L6"/>
<keyword evidence="3" id="KW-1185">Reference proteome</keyword>
<organism evidence="2 3">
    <name type="scientific">Cephalotrichum gorgonifer</name>
    <dbReference type="NCBI Taxonomy" id="2041049"/>
    <lineage>
        <taxon>Eukaryota</taxon>
        <taxon>Fungi</taxon>
        <taxon>Dikarya</taxon>
        <taxon>Ascomycota</taxon>
        <taxon>Pezizomycotina</taxon>
        <taxon>Sordariomycetes</taxon>
        <taxon>Hypocreomycetidae</taxon>
        <taxon>Microascales</taxon>
        <taxon>Microascaceae</taxon>
        <taxon>Cephalotrichum</taxon>
    </lineage>
</organism>
<name>A0AAE8N8L6_9PEZI</name>